<evidence type="ECO:0000313" key="1">
    <source>
        <dbReference type="EMBL" id="CAB5025965.1"/>
    </source>
</evidence>
<dbReference type="InterPro" id="IPR003737">
    <property type="entry name" value="GlcNAc_PI_deacetylase-related"/>
</dbReference>
<dbReference type="InterPro" id="IPR024078">
    <property type="entry name" value="LmbE-like_dom_sf"/>
</dbReference>
<organism evidence="2">
    <name type="scientific">freshwater metagenome</name>
    <dbReference type="NCBI Taxonomy" id="449393"/>
    <lineage>
        <taxon>unclassified sequences</taxon>
        <taxon>metagenomes</taxon>
        <taxon>ecological metagenomes</taxon>
    </lineage>
</organism>
<reference evidence="2" key="1">
    <citation type="submission" date="2020-05" db="EMBL/GenBank/DDBJ databases">
        <authorList>
            <person name="Chiriac C."/>
            <person name="Salcher M."/>
            <person name="Ghai R."/>
            <person name="Kavagutti S V."/>
        </authorList>
    </citation>
    <scope>NUCLEOTIDE SEQUENCE</scope>
</reference>
<dbReference type="EMBL" id="CAFBPN010000070">
    <property type="protein sequence ID" value="CAB5025965.1"/>
    <property type="molecule type" value="Genomic_DNA"/>
</dbReference>
<dbReference type="Pfam" id="PF02585">
    <property type="entry name" value="PIG-L"/>
    <property type="match status" value="1"/>
</dbReference>
<dbReference type="EMBL" id="CAFBQU010000027">
    <property type="protein sequence ID" value="CAB5066089.1"/>
    <property type="molecule type" value="Genomic_DNA"/>
</dbReference>
<gene>
    <name evidence="1" type="ORF">UFOPK4098_01147</name>
    <name evidence="2" type="ORF">UFOPK4347_01094</name>
</gene>
<dbReference type="GO" id="GO:0016811">
    <property type="term" value="F:hydrolase activity, acting on carbon-nitrogen (but not peptide) bonds, in linear amides"/>
    <property type="evidence" value="ECO:0007669"/>
    <property type="project" value="TreeGrafter"/>
</dbReference>
<dbReference type="AlphaFoldDB" id="A0A6J7UJC0"/>
<dbReference type="PANTHER" id="PTHR12993">
    <property type="entry name" value="N-ACETYLGLUCOSAMINYL-PHOSPHATIDYLINOSITOL DE-N-ACETYLASE-RELATED"/>
    <property type="match status" value="1"/>
</dbReference>
<evidence type="ECO:0000313" key="2">
    <source>
        <dbReference type="EMBL" id="CAB5066089.1"/>
    </source>
</evidence>
<sequence length="273" mass="29705">MANNELGANEPGQPPVVGAVTPTTDWGHNLPVPQRVLAVGAHPDDIEFGCGGTLAKWAAAGCVVHHAVFTDGSKGTWNPDADTAALIATRQVEQRDAAYRLGATGSVTFLGAVDGELENTVEMRDALVRLIRIVQPDVVLGHDPWKRYRLHPDHRAAGFLLTDSIVAARDPHFFRHHFTVTDLNTGVALKHHRPSSLLLWEADVPNHVEDISTSADTKLNALLAHASQFESTMKATTTDALDVFQARMRTRFSTLGQPHGYAAAEVFHHMKDL</sequence>
<dbReference type="Gene3D" id="3.40.50.10320">
    <property type="entry name" value="LmbE-like"/>
    <property type="match status" value="1"/>
</dbReference>
<accession>A0A6J7UJC0</accession>
<proteinExistence type="predicted"/>
<name>A0A6J7UJC0_9ZZZZ</name>
<dbReference type="PANTHER" id="PTHR12993:SF11">
    <property type="entry name" value="N-ACETYLGLUCOSAMINYL-PHOSPHATIDYLINOSITOL DE-N-ACETYLASE"/>
    <property type="match status" value="1"/>
</dbReference>
<protein>
    <submittedName>
        <fullName evidence="2">Unannotated protein</fullName>
    </submittedName>
</protein>
<dbReference type="SUPFAM" id="SSF102588">
    <property type="entry name" value="LmbE-like"/>
    <property type="match status" value="1"/>
</dbReference>